<evidence type="ECO:0000259" key="4">
    <source>
        <dbReference type="PROSITE" id="PS50830"/>
    </source>
</evidence>
<dbReference type="RefSeq" id="WP_072325676.1">
    <property type="nucleotide sequence ID" value="NZ_FPJW01000004.1"/>
</dbReference>
<dbReference type="Gene3D" id="2.40.50.90">
    <property type="match status" value="1"/>
</dbReference>
<evidence type="ECO:0000256" key="1">
    <source>
        <dbReference type="ARBA" id="ARBA00022722"/>
    </source>
</evidence>
<gene>
    <name evidence="5" type="ORF">SAMN02745752_01430</name>
</gene>
<evidence type="ECO:0000256" key="3">
    <source>
        <dbReference type="ARBA" id="ARBA00022801"/>
    </source>
</evidence>
<dbReference type="STRING" id="1122209.SAMN02745752_01430"/>
<dbReference type="Pfam" id="PF00565">
    <property type="entry name" value="SNase"/>
    <property type="match status" value="1"/>
</dbReference>
<organism evidence="5 6">
    <name type="scientific">Marinospirillum alkaliphilum DSM 21637</name>
    <dbReference type="NCBI Taxonomy" id="1122209"/>
    <lineage>
        <taxon>Bacteria</taxon>
        <taxon>Pseudomonadati</taxon>
        <taxon>Pseudomonadota</taxon>
        <taxon>Gammaproteobacteria</taxon>
        <taxon>Oceanospirillales</taxon>
        <taxon>Oceanospirillaceae</taxon>
        <taxon>Marinospirillum</taxon>
    </lineage>
</organism>
<dbReference type="Proteomes" id="UP000182350">
    <property type="component" value="Unassembled WGS sequence"/>
</dbReference>
<keyword evidence="6" id="KW-1185">Reference proteome</keyword>
<dbReference type="PANTHER" id="PTHR12302">
    <property type="entry name" value="EBNA2 BINDING PROTEIN P100"/>
    <property type="match status" value="1"/>
</dbReference>
<dbReference type="EMBL" id="FPJW01000004">
    <property type="protein sequence ID" value="SFX37990.1"/>
    <property type="molecule type" value="Genomic_DNA"/>
</dbReference>
<dbReference type="PROSITE" id="PS50830">
    <property type="entry name" value="TNASE_3"/>
    <property type="match status" value="1"/>
</dbReference>
<accession>A0A1K1WKY6</accession>
<dbReference type="SUPFAM" id="SSF50199">
    <property type="entry name" value="Staphylococcal nuclease"/>
    <property type="match status" value="1"/>
</dbReference>
<dbReference type="GO" id="GO:0016787">
    <property type="term" value="F:hydrolase activity"/>
    <property type="evidence" value="ECO:0007669"/>
    <property type="project" value="UniProtKB-KW"/>
</dbReference>
<keyword evidence="2 5" id="KW-0255">Endonuclease</keyword>
<keyword evidence="1" id="KW-0540">Nuclease</keyword>
<dbReference type="InterPro" id="IPR016071">
    <property type="entry name" value="Staphylococal_nuclease_OB-fold"/>
</dbReference>
<dbReference type="SMART" id="SM00318">
    <property type="entry name" value="SNc"/>
    <property type="match status" value="1"/>
</dbReference>
<dbReference type="PANTHER" id="PTHR12302:SF3">
    <property type="entry name" value="SERINE_THREONINE-PROTEIN KINASE 31"/>
    <property type="match status" value="1"/>
</dbReference>
<evidence type="ECO:0000313" key="5">
    <source>
        <dbReference type="EMBL" id="SFX37990.1"/>
    </source>
</evidence>
<evidence type="ECO:0000256" key="2">
    <source>
        <dbReference type="ARBA" id="ARBA00022759"/>
    </source>
</evidence>
<name>A0A1K1WKY6_9GAMM</name>
<dbReference type="AlphaFoldDB" id="A0A1K1WKY6"/>
<feature type="domain" description="TNase-like" evidence="4">
    <location>
        <begin position="50"/>
        <end position="181"/>
    </location>
</feature>
<reference evidence="5 6" key="1">
    <citation type="submission" date="2016-11" db="EMBL/GenBank/DDBJ databases">
        <authorList>
            <person name="Jaros S."/>
            <person name="Januszkiewicz K."/>
            <person name="Wedrychowicz H."/>
        </authorList>
    </citation>
    <scope>NUCLEOTIDE SEQUENCE [LARGE SCALE GENOMIC DNA]</scope>
    <source>
        <strain evidence="5 6">DSM 21637</strain>
    </source>
</reference>
<evidence type="ECO:0000313" key="6">
    <source>
        <dbReference type="Proteomes" id="UP000182350"/>
    </source>
</evidence>
<protein>
    <submittedName>
        <fullName evidence="5">Endonuclease YncB, thermonuclease family</fullName>
    </submittedName>
</protein>
<sequence>MHLFRLTPAQQPTQPRARLHTQSYKPLALLLLSLLFSSLLQAEPCPIQQLDREARVANVYDADTLTLASGERLRVLGIDAPELGRDGRPHEPFALEGRDYLRQLLAMSGNRVHLHLGTEAQDRHGRLLAWLFLPDGRNVQRLLLEQGYVMQVTLAPNTAYAECLKPVEREARQARRGIWSQTEYHPGIAATAIPAGTQGAVILHGRVERIGESRDNLWLNLEGRVALQWPKNDLTADEVQQLRQLQGQAVRVRGWLVRDNSRHHDWRIRINSLHHLEIMP</sequence>
<keyword evidence="3" id="KW-0378">Hydrolase</keyword>
<dbReference type="GO" id="GO:0004519">
    <property type="term" value="F:endonuclease activity"/>
    <property type="evidence" value="ECO:0007669"/>
    <property type="project" value="UniProtKB-KW"/>
</dbReference>
<proteinExistence type="predicted"/>
<dbReference type="InterPro" id="IPR035437">
    <property type="entry name" value="SNase_OB-fold_sf"/>
</dbReference>